<proteinExistence type="predicted"/>
<feature type="non-terminal residue" evidence="2">
    <location>
        <position position="678"/>
    </location>
</feature>
<name>A0A5J4VT58_9EUKA</name>
<dbReference type="Proteomes" id="UP000324800">
    <property type="component" value="Unassembled WGS sequence"/>
</dbReference>
<evidence type="ECO:0000256" key="1">
    <source>
        <dbReference type="SAM" id="MobiDB-lite"/>
    </source>
</evidence>
<feature type="region of interest" description="Disordered" evidence="1">
    <location>
        <begin position="295"/>
        <end position="391"/>
    </location>
</feature>
<accession>A0A5J4VT58</accession>
<sequence>MDNEVAKDSTANVMIEALFNTFNSTLQNSNGNSNIERLCTIRMILHCLASLTKRKQMRRLIARMVTQNEDDTNVKNESNQNNNSLMSLLVFFTEISHVIKNITLPIETEYREHEKQKDRKKMKKCALQLATCTLSLDITSQIFQNGDENTLSFDQIKYIFKQIQYLPSSDPFPKFNLIFTQQKQSQFIENKTERTQTKLILNLGDTIDIIHHLLIIFINLSLLTRIKYIFVKPLDQQGQIVKSEQNDEQKQQSQSCLDSMLLIVSSMTNMLKISERKGPKLYNWKRREKQRKMGALQQVQAASFATPRSDAPSFATPRESFSQFSTPRIDMSHNRLNPPSTLNSTRSSPNYLNSTTNSEQIQNKGQFNTLPRIDSRAFDQSDDEDDDFDDDDTIKESVVSEKTGKQYIQSPLSAQDKLQDESSDYFRSILPPPPLFGQVLLLLFRLFTNLLYHPQTQQILLQQNFIDLSAQALKRHFSMRQLWSGVTENQAIEEDDEDSQIYESVKYSLSHAQQASSTSPQNLVALFECTVFSCISQLADQINISVNGNLASSLIFQTLPSSSSQAMLSLSPNALSLLNQFKRANFVAFVTSLIKNALKAIEREKDEKTEIQQNESSLLPLSGSKSLDLLCSSASIFLIFSADAVLLNSITPSVIFAIPAQIPPVPAPVTVPNLPKSN</sequence>
<reference evidence="2 3" key="1">
    <citation type="submission" date="2019-03" db="EMBL/GenBank/DDBJ databases">
        <title>Single cell metagenomics reveals metabolic interactions within the superorganism composed of flagellate Streblomastix strix and complex community of Bacteroidetes bacteria on its surface.</title>
        <authorList>
            <person name="Treitli S.C."/>
            <person name="Kolisko M."/>
            <person name="Husnik F."/>
            <person name="Keeling P."/>
            <person name="Hampl V."/>
        </authorList>
    </citation>
    <scope>NUCLEOTIDE SEQUENCE [LARGE SCALE GENOMIC DNA]</scope>
    <source>
        <strain evidence="2">ST1C</strain>
    </source>
</reference>
<gene>
    <name evidence="2" type="ORF">EZS28_018651</name>
</gene>
<dbReference type="EMBL" id="SNRW01005088">
    <property type="protein sequence ID" value="KAA6385824.1"/>
    <property type="molecule type" value="Genomic_DNA"/>
</dbReference>
<evidence type="ECO:0000313" key="3">
    <source>
        <dbReference type="Proteomes" id="UP000324800"/>
    </source>
</evidence>
<comment type="caution">
    <text evidence="2">The sequence shown here is derived from an EMBL/GenBank/DDBJ whole genome shotgun (WGS) entry which is preliminary data.</text>
</comment>
<feature type="compositionally biased region" description="Polar residues" evidence="1">
    <location>
        <begin position="334"/>
        <end position="369"/>
    </location>
</feature>
<evidence type="ECO:0000313" key="2">
    <source>
        <dbReference type="EMBL" id="KAA6385824.1"/>
    </source>
</evidence>
<protein>
    <submittedName>
        <fullName evidence="2">Uncharacterized protein</fullName>
    </submittedName>
</protein>
<feature type="compositionally biased region" description="Acidic residues" evidence="1">
    <location>
        <begin position="380"/>
        <end position="391"/>
    </location>
</feature>
<organism evidence="2 3">
    <name type="scientific">Streblomastix strix</name>
    <dbReference type="NCBI Taxonomy" id="222440"/>
    <lineage>
        <taxon>Eukaryota</taxon>
        <taxon>Metamonada</taxon>
        <taxon>Preaxostyla</taxon>
        <taxon>Oxymonadida</taxon>
        <taxon>Streblomastigidae</taxon>
        <taxon>Streblomastix</taxon>
    </lineage>
</organism>
<dbReference type="AlphaFoldDB" id="A0A5J4VT58"/>